<comment type="caution">
    <text evidence="1">The sequence shown here is derived from an EMBL/GenBank/DDBJ whole genome shotgun (WGS) entry which is preliminary data.</text>
</comment>
<dbReference type="SUPFAM" id="SSF48371">
    <property type="entry name" value="ARM repeat"/>
    <property type="match status" value="1"/>
</dbReference>
<dbReference type="Proteomes" id="UP001470230">
    <property type="component" value="Unassembled WGS sequence"/>
</dbReference>
<gene>
    <name evidence="1" type="ORF">M9Y10_009590</name>
</gene>
<keyword evidence="2" id="KW-1185">Reference proteome</keyword>
<dbReference type="InterPro" id="IPR016024">
    <property type="entry name" value="ARM-type_fold"/>
</dbReference>
<name>A0ABR2INS5_9EUKA</name>
<proteinExistence type="predicted"/>
<evidence type="ECO:0000313" key="1">
    <source>
        <dbReference type="EMBL" id="KAK8866624.1"/>
    </source>
</evidence>
<reference evidence="1 2" key="1">
    <citation type="submission" date="2024-04" db="EMBL/GenBank/DDBJ databases">
        <title>Tritrichomonas musculus Genome.</title>
        <authorList>
            <person name="Alves-Ferreira E."/>
            <person name="Grigg M."/>
            <person name="Lorenzi H."/>
            <person name="Galac M."/>
        </authorList>
    </citation>
    <scope>NUCLEOTIDE SEQUENCE [LARGE SCALE GENOMIC DNA]</scope>
    <source>
        <strain evidence="1 2">EAF2021</strain>
    </source>
</reference>
<dbReference type="EMBL" id="JAPFFF010000015">
    <property type="protein sequence ID" value="KAK8866624.1"/>
    <property type="molecule type" value="Genomic_DNA"/>
</dbReference>
<accession>A0ABR2INS5</accession>
<protein>
    <submittedName>
        <fullName evidence="1">Uncharacterized protein</fullName>
    </submittedName>
</protein>
<organism evidence="1 2">
    <name type="scientific">Tritrichomonas musculus</name>
    <dbReference type="NCBI Taxonomy" id="1915356"/>
    <lineage>
        <taxon>Eukaryota</taxon>
        <taxon>Metamonada</taxon>
        <taxon>Parabasalia</taxon>
        <taxon>Tritrichomonadida</taxon>
        <taxon>Tritrichomonadidae</taxon>
        <taxon>Tritrichomonas</taxon>
    </lineage>
</organism>
<dbReference type="Gene3D" id="1.25.10.10">
    <property type="entry name" value="Leucine-rich Repeat Variant"/>
    <property type="match status" value="1"/>
</dbReference>
<dbReference type="InterPro" id="IPR011989">
    <property type="entry name" value="ARM-like"/>
</dbReference>
<sequence length="1451" mass="163580">MERESDLDLFILSIYKASSAEKLQSLITKDITRLLLTLDPSSTPKPFDQKKVIKTINDTLLFIKKHPDLKLPCDQLVDLIINSKVLMVKNITAVFLKLAFQRQASEVNFQGLMNNYDKLPASLQPALFSAYISQIDRQDPNDFVKTIKEREDLISKIPTQELSVFSAFMAKNLKLFYPHPSLFLSIYMKLENQQHAKNAALKNLPFEIEDGSSLNSEKLVDLLGQNFDSYATPFQNARAFYLLSKLNAPFKSFDKIVSNTDLPFGFECLDRQLTCQSADIVQQYVSHLVMVTTESLSNNSELKISILRTLIKKCPAFFVKNLTLFKKLFDSDEIQKSTRSSIIYLYSSVIEPSKKLLDFLEKEIFDDEEVLALSIMRQIYPFSEPRTKIIACLLISDPNFTDECRILLHPYSLNENKGFRVCLDELEDKAVAPTTTELFSAIEKDNKFQNYLLQSSSTKNISALFNFASMCKPTYPLPYRFIINALDCCPNSANEISAFLVYITKKLPKDSDFNPKPFLDYIVKENDASIIESISSFLEWSGCAIDADSVASSLKGTHKIAFLAHFGCPFDECIKMLSIAGQTNLAKNCLMAMAKRGLLDKTHFEKLFPIISKDPIGVEILSTIAASDVELCEKLTKKFFELPLINSEHVEVIVSGARKLSAIISEDFLIDLIETGMKTDKSRRNSAIFLLYLINNIINLSTNDSLKLPKRLWFCTRTLLFCCGAENGVVRTAGFIGLNILYRKTIELDKQKAKEIDDALYGRTKPESEANSVQIMSGQPRAQIVQLLLKLAKSILSFMDFLITLIEPDFLVFHGIDIPSAECTSEEEKDGYASQFFYNSFSPNESTANAFRRLWRWATDGGKKISIPDLIEAIAGKDDSDSSSESKANSTSWDIQQQNLSCVQEIISRMTQEQTAQYFEKLCEILMKLVFSPVSEMSISGAAGLDKLVTKLIGQNSSERGKSINPHLQNFLITLCAKLFDTRIPHLIVSATKWTSDIIPSITDPKDMIIIYRALFTGLGATQSIPNMLSGPTWPVFTKSVYRSCELDLHPFLETIDEQIKSMIVLDSQRYAVYYALDSIFRASGRIVIAKDVPKIIPNLFVLISNERSESVVKMLISLITHALQCVLYGTQDTFPYEEYVLKLFFEDQKVEICGSIMKSIARDCADCLTPEISPFIVFASCYDTNAENENRKENSTLTEDELDKEKELKSRDFLMLVRDEIPLSIQVNSNPHKFIDFAFDNGINSSKAALYKPIGSRALLKIVRAMSHDTKVKMSQDLLNKIVPLLSGRLFPFKECLIEVITELVGSFTVDQKLIDELKAAAMRQKSVYRAASIDCFNKIITTSAFNVSKDDLLNIMIDAMENGAIVAQIAAANCAGIVKDNEKFGDFINKTYEKMNTIEFENADAFCKIVLGLPPHEIPSVFDKQKFIKLVASSKDKPENVEKFLLKLQ</sequence>
<evidence type="ECO:0000313" key="2">
    <source>
        <dbReference type="Proteomes" id="UP001470230"/>
    </source>
</evidence>